<evidence type="ECO:0000256" key="2">
    <source>
        <dbReference type="ARBA" id="ARBA00023125"/>
    </source>
</evidence>
<dbReference type="InterPro" id="IPR036390">
    <property type="entry name" value="WH_DNA-bd_sf"/>
</dbReference>
<reference evidence="5 6" key="1">
    <citation type="submission" date="2024-05" db="EMBL/GenBank/DDBJ databases">
        <title>Roseateles sp. DJS-2-20 16S ribosomal RNA gene Genome sequencing and assembly.</title>
        <authorList>
            <person name="Woo H."/>
        </authorList>
    </citation>
    <scope>NUCLEOTIDE SEQUENCE [LARGE SCALE GENOMIC DNA]</scope>
    <source>
        <strain evidence="5 6">DJS-2-20</strain>
    </source>
</reference>
<proteinExistence type="predicted"/>
<dbReference type="Pfam" id="PF00392">
    <property type="entry name" value="GntR"/>
    <property type="match status" value="1"/>
</dbReference>
<dbReference type="SMART" id="SM00345">
    <property type="entry name" value="HTH_GNTR"/>
    <property type="match status" value="1"/>
</dbReference>
<feature type="domain" description="HTH gntR-type" evidence="4">
    <location>
        <begin position="7"/>
        <end position="75"/>
    </location>
</feature>
<keyword evidence="2" id="KW-0238">DNA-binding</keyword>
<evidence type="ECO:0000256" key="3">
    <source>
        <dbReference type="ARBA" id="ARBA00023163"/>
    </source>
</evidence>
<dbReference type="PANTHER" id="PTHR44846:SF16">
    <property type="entry name" value="TRANSCRIPTIONAL REGULATOR PHNF-RELATED"/>
    <property type="match status" value="1"/>
</dbReference>
<evidence type="ECO:0000313" key="5">
    <source>
        <dbReference type="EMBL" id="MEO3693504.1"/>
    </source>
</evidence>
<dbReference type="EMBL" id="JBDPZD010000007">
    <property type="protein sequence ID" value="MEO3693504.1"/>
    <property type="molecule type" value="Genomic_DNA"/>
</dbReference>
<sequence length="239" mass="26104">MAKPAADPHYLRIKTHLKEGMASGRWEAGDLLPSEGQLTMRFKISRMTANRALRELEQEGLIERVQGVGSFVAQLHRAPAVVQVREVADVIAARGGQHDWVVQRTERARASAQQAAELGLKRGAPVFVAVVVHRDSGAPLQVETLVVNPQVAPEFLAQDFSLQQPAAYLQDVAPLSSSRTLVEAALPSEDDARWLAVPRRSPCLVVRRIHYSRGLAVATSRWVHPGARLQLHGVFGAGT</sequence>
<evidence type="ECO:0000259" key="4">
    <source>
        <dbReference type="PROSITE" id="PS50949"/>
    </source>
</evidence>
<dbReference type="InterPro" id="IPR028978">
    <property type="entry name" value="Chorismate_lyase_/UTRA_dom_sf"/>
</dbReference>
<comment type="caution">
    <text evidence="5">The sequence shown here is derived from an EMBL/GenBank/DDBJ whole genome shotgun (WGS) entry which is preliminary data.</text>
</comment>
<keyword evidence="6" id="KW-1185">Reference proteome</keyword>
<gene>
    <name evidence="5" type="ORF">ABDJ85_18675</name>
</gene>
<dbReference type="SMART" id="SM00866">
    <property type="entry name" value="UTRA"/>
    <property type="match status" value="1"/>
</dbReference>
<dbReference type="PANTHER" id="PTHR44846">
    <property type="entry name" value="MANNOSYL-D-GLYCERATE TRANSPORT/METABOLISM SYSTEM REPRESSOR MNGR-RELATED"/>
    <property type="match status" value="1"/>
</dbReference>
<dbReference type="SUPFAM" id="SSF64288">
    <property type="entry name" value="Chorismate lyase-like"/>
    <property type="match status" value="1"/>
</dbReference>
<keyword evidence="3" id="KW-0804">Transcription</keyword>
<evidence type="ECO:0000313" key="6">
    <source>
        <dbReference type="Proteomes" id="UP001495147"/>
    </source>
</evidence>
<organism evidence="5 6">
    <name type="scientific">Roseateles paludis</name>
    <dbReference type="NCBI Taxonomy" id="3145238"/>
    <lineage>
        <taxon>Bacteria</taxon>
        <taxon>Pseudomonadati</taxon>
        <taxon>Pseudomonadota</taxon>
        <taxon>Betaproteobacteria</taxon>
        <taxon>Burkholderiales</taxon>
        <taxon>Sphaerotilaceae</taxon>
        <taxon>Roseateles</taxon>
    </lineage>
</organism>
<protein>
    <submittedName>
        <fullName evidence="5">UTRA domain-containing protein</fullName>
    </submittedName>
</protein>
<keyword evidence="1" id="KW-0805">Transcription regulation</keyword>
<dbReference type="InterPro" id="IPR011663">
    <property type="entry name" value="UTRA"/>
</dbReference>
<dbReference type="Proteomes" id="UP001495147">
    <property type="component" value="Unassembled WGS sequence"/>
</dbReference>
<dbReference type="PRINTS" id="PR00035">
    <property type="entry name" value="HTHGNTR"/>
</dbReference>
<dbReference type="CDD" id="cd07377">
    <property type="entry name" value="WHTH_GntR"/>
    <property type="match status" value="1"/>
</dbReference>
<dbReference type="Pfam" id="PF07702">
    <property type="entry name" value="UTRA"/>
    <property type="match status" value="1"/>
</dbReference>
<dbReference type="PROSITE" id="PS50949">
    <property type="entry name" value="HTH_GNTR"/>
    <property type="match status" value="1"/>
</dbReference>
<dbReference type="Gene3D" id="3.40.1410.10">
    <property type="entry name" value="Chorismate lyase-like"/>
    <property type="match status" value="1"/>
</dbReference>
<accession>A0ABV0G706</accession>
<name>A0ABV0G706_9BURK</name>
<dbReference type="Gene3D" id="1.10.10.10">
    <property type="entry name" value="Winged helix-like DNA-binding domain superfamily/Winged helix DNA-binding domain"/>
    <property type="match status" value="1"/>
</dbReference>
<dbReference type="RefSeq" id="WP_347706318.1">
    <property type="nucleotide sequence ID" value="NZ_JBDPZD010000007.1"/>
</dbReference>
<dbReference type="SUPFAM" id="SSF46785">
    <property type="entry name" value="Winged helix' DNA-binding domain"/>
    <property type="match status" value="1"/>
</dbReference>
<dbReference type="InterPro" id="IPR050679">
    <property type="entry name" value="Bact_HTH_transcr_reg"/>
</dbReference>
<dbReference type="InterPro" id="IPR000524">
    <property type="entry name" value="Tscrpt_reg_HTH_GntR"/>
</dbReference>
<evidence type="ECO:0000256" key="1">
    <source>
        <dbReference type="ARBA" id="ARBA00023015"/>
    </source>
</evidence>
<dbReference type="InterPro" id="IPR036388">
    <property type="entry name" value="WH-like_DNA-bd_sf"/>
</dbReference>